<dbReference type="AlphaFoldDB" id="A0A2N3HP22"/>
<keyword evidence="2" id="KW-1185">Reference proteome</keyword>
<comment type="caution">
    <text evidence="1">The sequence shown here is derived from an EMBL/GenBank/DDBJ whole genome shotgun (WGS) entry which is preliminary data.</text>
</comment>
<dbReference type="InterPro" id="IPR014985">
    <property type="entry name" value="WbqC"/>
</dbReference>
<dbReference type="EMBL" id="PJEO01000009">
    <property type="protein sequence ID" value="PKQ46719.1"/>
    <property type="molecule type" value="Genomic_DNA"/>
</dbReference>
<dbReference type="Proteomes" id="UP000233435">
    <property type="component" value="Unassembled WGS sequence"/>
</dbReference>
<evidence type="ECO:0008006" key="3">
    <source>
        <dbReference type="Google" id="ProtNLM"/>
    </source>
</evidence>
<dbReference type="OrthoDB" id="3611744at2"/>
<gene>
    <name evidence="1" type="ORF">CSW08_01595</name>
</gene>
<protein>
    <recommendedName>
        <fullName evidence="3">WbqC-like protein</fullName>
    </recommendedName>
</protein>
<name>A0A2N3HP22_9FLAO</name>
<evidence type="ECO:0000313" key="1">
    <source>
        <dbReference type="EMBL" id="PKQ46719.1"/>
    </source>
</evidence>
<dbReference type="Pfam" id="PF08889">
    <property type="entry name" value="WbqC"/>
    <property type="match status" value="1"/>
</dbReference>
<proteinExistence type="predicted"/>
<sequence length="234" mass="27272">MKVAIMQPYVFPYLGYFQLIQAVDTFVFYDDVNFIKKGFINRNSILVNGKAHQFTIPCSAVSQNKLIKNVPLHFDEKLRAKFIKTLHQAYKEAPFFETIFPLMEPFFNKRTYNSISDMAIDSVLLMSNYLGLDKNWVISSQTHKESQHLKKENRILAIAKKENASTYINPIGGMSLYSKAFFENQGIHLYFLQSEPIAYKQFKNEFVPWLSILDVVMFNSKEDIQTMLTTYKLI</sequence>
<evidence type="ECO:0000313" key="2">
    <source>
        <dbReference type="Proteomes" id="UP000233435"/>
    </source>
</evidence>
<dbReference type="RefSeq" id="WP_106658159.1">
    <property type="nucleotide sequence ID" value="NZ_PJEO01000009.1"/>
</dbReference>
<organism evidence="1 2">
    <name type="scientific">Confluentibacter flavum</name>
    <dbReference type="NCBI Taxonomy" id="1909700"/>
    <lineage>
        <taxon>Bacteria</taxon>
        <taxon>Pseudomonadati</taxon>
        <taxon>Bacteroidota</taxon>
        <taxon>Flavobacteriia</taxon>
        <taxon>Flavobacteriales</taxon>
        <taxon>Flavobacteriaceae</taxon>
        <taxon>Confluentibacter</taxon>
    </lineage>
</organism>
<accession>A0A2N3HP22</accession>
<reference evidence="1 2" key="1">
    <citation type="submission" date="2017-12" db="EMBL/GenBank/DDBJ databases">
        <title>Confluentibacter flavum sp. nov., isolated from the saline lake.</title>
        <authorList>
            <person name="Yu L."/>
        </authorList>
    </citation>
    <scope>NUCLEOTIDE SEQUENCE [LARGE SCALE GENOMIC DNA]</scope>
    <source>
        <strain evidence="1 2">3B</strain>
    </source>
</reference>